<feature type="region of interest" description="Disordered" evidence="1">
    <location>
        <begin position="117"/>
        <end position="142"/>
    </location>
</feature>
<dbReference type="EMBL" id="JXLU01000066">
    <property type="protein sequence ID" value="KIO73128.1"/>
    <property type="molecule type" value="Genomic_DNA"/>
</dbReference>
<protein>
    <recommendedName>
        <fullName evidence="6">Cytosolic protein</fullName>
    </recommendedName>
</protein>
<reference evidence="3 4" key="2">
    <citation type="submission" date="2015-01" db="EMBL/GenBank/DDBJ databases">
        <title>Draft Genome Sequences of Four Bacillus thermoamylovorans Strains, Isolated From Food Products.</title>
        <authorList>
            <person name="Krawcyk A.O."/>
            <person name="Berendsen E.M."/>
            <person name="Eijlander R.T."/>
            <person name="de Jong A."/>
            <person name="Wells-Bennik M."/>
            <person name="Kuipers O.P."/>
        </authorList>
    </citation>
    <scope>NUCLEOTIDE SEQUENCE [LARGE SCALE GENOMIC DNA]</scope>
    <source>
        <strain evidence="3 4">B4167</strain>
    </source>
</reference>
<dbReference type="InterPro" id="IPR025953">
    <property type="entry name" value="YlbD_coat"/>
</dbReference>
<dbReference type="PATRIC" id="fig|35841.7.peg.3743"/>
<evidence type="ECO:0000313" key="2">
    <source>
        <dbReference type="EMBL" id="CEE01282.1"/>
    </source>
</evidence>
<evidence type="ECO:0000256" key="1">
    <source>
        <dbReference type="SAM" id="MobiDB-lite"/>
    </source>
</evidence>
<feature type="compositionally biased region" description="Basic residues" evidence="1">
    <location>
        <begin position="132"/>
        <end position="142"/>
    </location>
</feature>
<accession>A0A090IUD1</accession>
<keyword evidence="5" id="KW-1185">Reference proteome</keyword>
<dbReference type="OrthoDB" id="1655540at2"/>
<dbReference type="EMBL" id="CCRF01000044">
    <property type="protein sequence ID" value="CEE01282.1"/>
    <property type="molecule type" value="Genomic_DNA"/>
</dbReference>
<dbReference type="Proteomes" id="UP000040576">
    <property type="component" value="Unassembled WGS sequence"/>
</dbReference>
<evidence type="ECO:0000313" key="3">
    <source>
        <dbReference type="EMBL" id="KIO73128.1"/>
    </source>
</evidence>
<evidence type="ECO:0000313" key="4">
    <source>
        <dbReference type="Proteomes" id="UP000032076"/>
    </source>
</evidence>
<sequence>MVKKSLHPSVEQFKNFVKKHPELIKEVRTGKKTWQEVYEEWYLLGEDDPKWAKYTKTGKPTAIKEETKSNNESKNAIFNQLITYLKNMDVNQLQHYLGQMSEAIDSVQQLLGQIRDTNQNKTEPEGNGEQWRRRHPFSFRKD</sequence>
<evidence type="ECO:0000313" key="5">
    <source>
        <dbReference type="Proteomes" id="UP000040576"/>
    </source>
</evidence>
<dbReference type="RefSeq" id="WP_034769548.1">
    <property type="nucleotide sequence ID" value="NZ_CCRF01000044.1"/>
</dbReference>
<gene>
    <name evidence="3" type="ORF">B4167_2479</name>
    <name evidence="2" type="ORF">BT1A1_1453</name>
</gene>
<proteinExistence type="predicted"/>
<dbReference type="Proteomes" id="UP000032076">
    <property type="component" value="Unassembled WGS sequence"/>
</dbReference>
<dbReference type="AlphaFoldDB" id="A0A090IUD1"/>
<evidence type="ECO:0008006" key="6">
    <source>
        <dbReference type="Google" id="ProtNLM"/>
    </source>
</evidence>
<reference evidence="2 5" key="1">
    <citation type="submission" date="2014-07" db="EMBL/GenBank/DDBJ databases">
        <authorList>
            <person name="Wibberg Daniel"/>
        </authorList>
    </citation>
    <scope>NUCLEOTIDE SEQUENCE [LARGE SCALE GENOMIC DNA]</scope>
</reference>
<organism evidence="2 5">
    <name type="scientific">Caldibacillus thermoamylovorans</name>
    <dbReference type="NCBI Taxonomy" id="35841"/>
    <lineage>
        <taxon>Bacteria</taxon>
        <taxon>Bacillati</taxon>
        <taxon>Bacillota</taxon>
        <taxon>Bacilli</taxon>
        <taxon>Bacillales</taxon>
        <taxon>Bacillaceae</taxon>
        <taxon>Caldibacillus</taxon>
    </lineage>
</organism>
<name>A0A090IUD1_9BACI</name>
<dbReference type="GeneID" id="92960619"/>
<dbReference type="Pfam" id="PF14071">
    <property type="entry name" value="YlbD_coat"/>
    <property type="match status" value="1"/>
</dbReference>